<dbReference type="Proteomes" id="UP001556367">
    <property type="component" value="Unassembled WGS sequence"/>
</dbReference>
<evidence type="ECO:0000313" key="1">
    <source>
        <dbReference type="EMBL" id="KAL0956852.1"/>
    </source>
</evidence>
<protein>
    <recommendedName>
        <fullName evidence="3">F-box domain-containing protein</fullName>
    </recommendedName>
</protein>
<sequence>MPTVLPLELIDHIVDQQSDDLEFLRTCALISSDWLYSARCHLFDRLRIRLHNDERGTRRCESALQLLTASPHLAGFFRHVDVAFVPAGWDGDNAAVNEPSLPQIFERLTHVRVLKFATSSMGGGRRWNTLPPGLVKSLHVLAARSTLRHLCLSNWRFNLNSDLAHLLDSCAASLRSLHLERIVQPSAPSPFRASKTHDGVAFVSMSNLAPPPRAALLARTNALAAVSVSGCAGLHRLCQLAAHNIRRVEWTGDATKIDDINAFLKMQGNDPHNVEIDIETRCLVRMAPADASSFLASVDFNNCSSLRNLSLKYSGHWVPITQLLGWVVQSIKSINPTHSLLERLEIDVAFAYACELSVWEGFVTGHLQQLDAALADIHRSAPLQSVALTLRPMSKAFSGEAGETMKEALVGVVRKRMQYMHGYHLLHIGVQC</sequence>
<gene>
    <name evidence="1" type="ORF">HGRIS_002960</name>
</gene>
<accession>A0ABR3JNE7</accession>
<evidence type="ECO:0000313" key="2">
    <source>
        <dbReference type="Proteomes" id="UP001556367"/>
    </source>
</evidence>
<comment type="caution">
    <text evidence="1">The sequence shown here is derived from an EMBL/GenBank/DDBJ whole genome shotgun (WGS) entry which is preliminary data.</text>
</comment>
<name>A0ABR3JNE7_9AGAR</name>
<evidence type="ECO:0008006" key="3">
    <source>
        <dbReference type="Google" id="ProtNLM"/>
    </source>
</evidence>
<proteinExistence type="predicted"/>
<keyword evidence="2" id="KW-1185">Reference proteome</keyword>
<reference evidence="2" key="1">
    <citation type="submission" date="2024-06" db="EMBL/GenBank/DDBJ databases">
        <title>Multi-omics analyses provide insights into the biosynthesis of the anticancer antibiotic pleurotin in Hohenbuehelia grisea.</title>
        <authorList>
            <person name="Weaver J.A."/>
            <person name="Alberti F."/>
        </authorList>
    </citation>
    <scope>NUCLEOTIDE SEQUENCE [LARGE SCALE GENOMIC DNA]</scope>
    <source>
        <strain evidence="2">T-177</strain>
    </source>
</reference>
<organism evidence="1 2">
    <name type="scientific">Hohenbuehelia grisea</name>
    <dbReference type="NCBI Taxonomy" id="104357"/>
    <lineage>
        <taxon>Eukaryota</taxon>
        <taxon>Fungi</taxon>
        <taxon>Dikarya</taxon>
        <taxon>Basidiomycota</taxon>
        <taxon>Agaricomycotina</taxon>
        <taxon>Agaricomycetes</taxon>
        <taxon>Agaricomycetidae</taxon>
        <taxon>Agaricales</taxon>
        <taxon>Pleurotineae</taxon>
        <taxon>Pleurotaceae</taxon>
        <taxon>Hohenbuehelia</taxon>
    </lineage>
</organism>
<dbReference type="EMBL" id="JASNQZ010000006">
    <property type="protein sequence ID" value="KAL0956852.1"/>
    <property type="molecule type" value="Genomic_DNA"/>
</dbReference>